<dbReference type="Proteomes" id="UP000664859">
    <property type="component" value="Unassembled WGS sequence"/>
</dbReference>
<keyword evidence="3" id="KW-1185">Reference proteome</keyword>
<accession>A0A835ZCX1</accession>
<feature type="region of interest" description="Disordered" evidence="1">
    <location>
        <begin position="132"/>
        <end position="162"/>
    </location>
</feature>
<evidence type="ECO:0000313" key="2">
    <source>
        <dbReference type="EMBL" id="KAG5191436.1"/>
    </source>
</evidence>
<evidence type="ECO:0000313" key="3">
    <source>
        <dbReference type="Proteomes" id="UP000664859"/>
    </source>
</evidence>
<gene>
    <name evidence="2" type="ORF">JKP88DRAFT_352360</name>
</gene>
<organism evidence="2 3">
    <name type="scientific">Tribonema minus</name>
    <dbReference type="NCBI Taxonomy" id="303371"/>
    <lineage>
        <taxon>Eukaryota</taxon>
        <taxon>Sar</taxon>
        <taxon>Stramenopiles</taxon>
        <taxon>Ochrophyta</taxon>
        <taxon>PX clade</taxon>
        <taxon>Xanthophyceae</taxon>
        <taxon>Tribonematales</taxon>
        <taxon>Tribonemataceae</taxon>
        <taxon>Tribonema</taxon>
    </lineage>
</organism>
<dbReference type="OrthoDB" id="158739at2759"/>
<dbReference type="EMBL" id="JAFCMP010000020">
    <property type="protein sequence ID" value="KAG5191436.1"/>
    <property type="molecule type" value="Genomic_DNA"/>
</dbReference>
<dbReference type="InterPro" id="IPR027417">
    <property type="entry name" value="P-loop_NTPase"/>
</dbReference>
<evidence type="ECO:0000256" key="1">
    <source>
        <dbReference type="SAM" id="MobiDB-lite"/>
    </source>
</evidence>
<reference evidence="2" key="1">
    <citation type="submission" date="2021-02" db="EMBL/GenBank/DDBJ databases">
        <title>First Annotated Genome of the Yellow-green Alga Tribonema minus.</title>
        <authorList>
            <person name="Mahan K.M."/>
        </authorList>
    </citation>
    <scope>NUCLEOTIDE SEQUENCE</scope>
    <source>
        <strain evidence="2">UTEX B ZZ1240</strain>
    </source>
</reference>
<feature type="compositionally biased region" description="Low complexity" evidence="1">
    <location>
        <begin position="132"/>
        <end position="148"/>
    </location>
</feature>
<comment type="caution">
    <text evidence="2">The sequence shown here is derived from an EMBL/GenBank/DDBJ whole genome shotgun (WGS) entry which is preliminary data.</text>
</comment>
<name>A0A835ZCX1_9STRA</name>
<sequence length="720" mass="78274">MWCDKAPLDGALRLGTDEHGAVTWFAQHSCAIREDQGLPPIIEAVRRSTRALTADGGEKSRTAVAEQLPESLLRWAADTTAAASTLPTAVQAIYAATAVTETGTTEPAPHTHGIVPGAEAAAAAATVPGPQAAAAAASSTRAKTQTSAEESSCSGGQEDDDDDWEAYADEICRQDCLVEDLEAASAGAVGKPTQATLIGDSRDTSRRRQQASARVLAQLRSQRASGAMAWMSVPPAVNDRPGAAPMSSTSIDDYPGHNSEGIKGRLRSFYINRYVTCSRLWDLLDVTGFVIVEGPPESGKTALLQLLSAFLQRELGVKPIYASCALLDEARGHDIHAALVAACGATLRELRAAQVPCTVLLDEAQHLYEETDSNRTFWSHIKMLMRGSCVRIALFAAYGDRSSNRPPTYPGMPVSIMPDVMVGNFPAQGGKVSLSLSQQEWHDLFERFADATGLQLEKRLRDYIFWLCAGQVGLLTFCLDYLVNEIVNDLRISSKVNGNAMLVFTSPLHKLCYMSKRFSGQTLSPFGTFTPSFKPDVRQLAIQLIERMDPFFLRETLNVDFNSNCRLLRCWQVEMYRALMQALPEGIAPAPDAEEALGPDGFMEFFVGNPYNAGLEIVRDSILAEDHYRRYLEGSNHWSMAMGVVIKEFLLIDLISPGKFDGRPPTSQEAYPNLLSVVVAADYKSAVVWHKGSMIQEVQMAGNADEACKLALQAIKNAAA</sequence>
<proteinExistence type="predicted"/>
<dbReference type="SUPFAM" id="SSF52540">
    <property type="entry name" value="P-loop containing nucleoside triphosphate hydrolases"/>
    <property type="match status" value="1"/>
</dbReference>
<protein>
    <submittedName>
        <fullName evidence="2">Uncharacterized protein</fullName>
    </submittedName>
</protein>
<dbReference type="AlphaFoldDB" id="A0A835ZCX1"/>